<gene>
    <name evidence="1" type="ORF">EJP82_26355</name>
</gene>
<dbReference type="OrthoDB" id="2660074at2"/>
<evidence type="ECO:0000313" key="1">
    <source>
        <dbReference type="EMBL" id="RUT39340.1"/>
    </source>
</evidence>
<name>A0A3S1JXU5_9BACL</name>
<sequence length="163" mass="18629">MRKSQIILMITAIVIIIVSVSAGTGHYILDRFFTINAGWRMNWGLEVPKPNQSKSVIENVASFNGDGEFFNISTYSGKKINSFIKNKSFKEIDKNSLIKLEGYISNFDEGLQSIRGGNNYLQDNPVIFKQGDLYLYKKKDDGSYIISVVNIEQRILYTLEWLQ</sequence>
<accession>A0A3S1JXU5</accession>
<organism evidence="1 2">
    <name type="scientific">Paenibacillus anaericanus</name>
    <dbReference type="NCBI Taxonomy" id="170367"/>
    <lineage>
        <taxon>Bacteria</taxon>
        <taxon>Bacillati</taxon>
        <taxon>Bacillota</taxon>
        <taxon>Bacilli</taxon>
        <taxon>Bacillales</taxon>
        <taxon>Paenibacillaceae</taxon>
        <taxon>Paenibacillus</taxon>
    </lineage>
</organism>
<dbReference type="Proteomes" id="UP000279446">
    <property type="component" value="Unassembled WGS sequence"/>
</dbReference>
<comment type="caution">
    <text evidence="1">The sequence shown here is derived from an EMBL/GenBank/DDBJ whole genome shotgun (WGS) entry which is preliminary data.</text>
</comment>
<dbReference type="RefSeq" id="WP_127195042.1">
    <property type="nucleotide sequence ID" value="NZ_RZNY01000047.1"/>
</dbReference>
<proteinExistence type="predicted"/>
<reference evidence="1 2" key="1">
    <citation type="submission" date="2018-12" db="EMBL/GenBank/DDBJ databases">
        <authorList>
            <person name="Sun L."/>
            <person name="Chen Z."/>
        </authorList>
    </citation>
    <scope>NUCLEOTIDE SEQUENCE [LARGE SCALE GENOMIC DNA]</scope>
    <source>
        <strain evidence="1 2">DSM 15890</strain>
    </source>
</reference>
<evidence type="ECO:0000313" key="2">
    <source>
        <dbReference type="Proteomes" id="UP000279446"/>
    </source>
</evidence>
<protein>
    <submittedName>
        <fullName evidence="1">Uncharacterized protein</fullName>
    </submittedName>
</protein>
<dbReference type="AlphaFoldDB" id="A0A3S1JXU5"/>
<dbReference type="EMBL" id="RZNY01000047">
    <property type="protein sequence ID" value="RUT39340.1"/>
    <property type="molecule type" value="Genomic_DNA"/>
</dbReference>
<keyword evidence="2" id="KW-1185">Reference proteome</keyword>